<dbReference type="Pfam" id="PF07331">
    <property type="entry name" value="TctB"/>
    <property type="match status" value="1"/>
</dbReference>
<feature type="transmembrane region" description="Helical" evidence="1">
    <location>
        <begin position="12"/>
        <end position="34"/>
    </location>
</feature>
<evidence type="ECO:0000313" key="7">
    <source>
        <dbReference type="Proteomes" id="UP000524535"/>
    </source>
</evidence>
<evidence type="ECO:0000259" key="2">
    <source>
        <dbReference type="Pfam" id="PF07331"/>
    </source>
</evidence>
<feature type="transmembrane region" description="Helical" evidence="1">
    <location>
        <begin position="123"/>
        <end position="150"/>
    </location>
</feature>
<keyword evidence="1" id="KW-0472">Membrane</keyword>
<dbReference type="Proteomes" id="UP000576087">
    <property type="component" value="Unassembled WGS sequence"/>
</dbReference>
<keyword evidence="7" id="KW-1185">Reference proteome</keyword>
<reference evidence="6 7" key="1">
    <citation type="submission" date="2020-08" db="EMBL/GenBank/DDBJ databases">
        <title>Genomic Encyclopedia of Type Strains, Phase IV (KMG-V): Genome sequencing to study the core and pangenomes of soil and plant-associated prokaryotes.</title>
        <authorList>
            <person name="Whitman W."/>
        </authorList>
    </citation>
    <scope>NUCLEOTIDE SEQUENCE [LARGE SCALE GENOMIC DNA]</scope>
    <source>
        <strain evidence="4 7">SEMIA 444</strain>
        <strain evidence="3 6">SEMIA 448</strain>
        <strain evidence="5 8">SEMIA 452</strain>
    </source>
</reference>
<evidence type="ECO:0000313" key="8">
    <source>
        <dbReference type="Proteomes" id="UP000576087"/>
    </source>
</evidence>
<dbReference type="EMBL" id="JACIHM010000009">
    <property type="protein sequence ID" value="MBB4448914.1"/>
    <property type="molecule type" value="Genomic_DNA"/>
</dbReference>
<evidence type="ECO:0000313" key="4">
    <source>
        <dbReference type="EMBL" id="MBB4414298.1"/>
    </source>
</evidence>
<accession>A0A7W6Y6D9</accession>
<dbReference type="Proteomes" id="UP000520770">
    <property type="component" value="Unassembled WGS sequence"/>
</dbReference>
<feature type="domain" description="DUF1468" evidence="2">
    <location>
        <begin position="10"/>
        <end position="142"/>
    </location>
</feature>
<dbReference type="EMBL" id="JACIGY010000009">
    <property type="protein sequence ID" value="MBB4414298.1"/>
    <property type="molecule type" value="Genomic_DNA"/>
</dbReference>
<evidence type="ECO:0000256" key="1">
    <source>
        <dbReference type="SAM" id="Phobius"/>
    </source>
</evidence>
<evidence type="ECO:0000313" key="3">
    <source>
        <dbReference type="EMBL" id="MBB4351126.1"/>
    </source>
</evidence>
<evidence type="ECO:0000313" key="6">
    <source>
        <dbReference type="Proteomes" id="UP000520770"/>
    </source>
</evidence>
<organism evidence="5 8">
    <name type="scientific">Aliirhizobium cellulosilyticum</name>
    <dbReference type="NCBI Taxonomy" id="393664"/>
    <lineage>
        <taxon>Bacteria</taxon>
        <taxon>Pseudomonadati</taxon>
        <taxon>Pseudomonadota</taxon>
        <taxon>Alphaproteobacteria</taxon>
        <taxon>Hyphomicrobiales</taxon>
        <taxon>Rhizobiaceae</taxon>
        <taxon>Aliirhizobium</taxon>
    </lineage>
</organism>
<sequence>MSQRLNPEVLAGALFTAIGLAFLIGSFELSFGTLRKIGPAGFPALVAVGLIAMGVLVLIQGIRSTARHEAVRFFPGKLAVIILSIVVFGLTVRGAGLLVAVALCSLTAAFASRPYRPIRMAIYGILLGGLCSLAFVTGLGMPVAIIGPWFGF</sequence>
<protein>
    <submittedName>
        <fullName evidence="5">Putative tricarboxylic transport membrane protein</fullName>
    </submittedName>
</protein>
<feature type="transmembrane region" description="Helical" evidence="1">
    <location>
        <begin position="40"/>
        <end position="59"/>
    </location>
</feature>
<name>A0A7W6Y6D9_9HYPH</name>
<keyword evidence="1" id="KW-0812">Transmembrane</keyword>
<dbReference type="Proteomes" id="UP000524535">
    <property type="component" value="Unassembled WGS sequence"/>
</dbReference>
<comment type="caution">
    <text evidence="5">The sequence shown here is derived from an EMBL/GenBank/DDBJ whole genome shotgun (WGS) entry which is preliminary data.</text>
</comment>
<dbReference type="RefSeq" id="WP_183828916.1">
    <property type="nucleotide sequence ID" value="NZ_JACIGW010000008.1"/>
</dbReference>
<evidence type="ECO:0000313" key="5">
    <source>
        <dbReference type="EMBL" id="MBB4448914.1"/>
    </source>
</evidence>
<dbReference type="EMBL" id="JACIGW010000008">
    <property type="protein sequence ID" value="MBB4351126.1"/>
    <property type="molecule type" value="Genomic_DNA"/>
</dbReference>
<proteinExistence type="predicted"/>
<dbReference type="InterPro" id="IPR009936">
    <property type="entry name" value="DUF1468"/>
</dbReference>
<gene>
    <name evidence="4" type="ORF">GGE31_004840</name>
    <name evidence="3" type="ORF">GGE33_004904</name>
    <name evidence="5" type="ORF">GGE35_004764</name>
</gene>
<dbReference type="AlphaFoldDB" id="A0A7W6Y6D9"/>
<keyword evidence="1" id="KW-1133">Transmembrane helix</keyword>